<dbReference type="RefSeq" id="WP_093257991.1">
    <property type="nucleotide sequence ID" value="NZ_FNKK01000002.1"/>
</dbReference>
<feature type="transmembrane region" description="Helical" evidence="2">
    <location>
        <begin position="71"/>
        <end position="89"/>
    </location>
</feature>
<sequence>MKTRQATAPARHPARPRALPHAGRRAEPSASGGSHPAPDHPHRDAVPSAGGGAGRAAWSRAATVLNHDRRLWTLLCLLFSTLLIGGLGTQTHPSPLSASGPATQPGDSSASRKTGRADDDGGPKSRHVERSRQHATVASGPGAPPSGGQGTPAALAAPARPADVADARTAPPGSDTPSPVTGLLAAPLRAPPPRAV</sequence>
<evidence type="ECO:0000313" key="3">
    <source>
        <dbReference type="EMBL" id="SDQ52431.1"/>
    </source>
</evidence>
<reference evidence="3 4" key="1">
    <citation type="submission" date="2016-10" db="EMBL/GenBank/DDBJ databases">
        <authorList>
            <person name="de Groot N.N."/>
        </authorList>
    </citation>
    <scope>NUCLEOTIDE SEQUENCE [LARGE SCALE GENOMIC DNA]</scope>
    <source>
        <strain evidence="3 4">DSM 43794</strain>
    </source>
</reference>
<proteinExistence type="predicted"/>
<evidence type="ECO:0000313" key="4">
    <source>
        <dbReference type="Proteomes" id="UP000217103"/>
    </source>
</evidence>
<accession>A0A1H1BKG2</accession>
<feature type="compositionally biased region" description="Polar residues" evidence="1">
    <location>
        <begin position="94"/>
        <end position="112"/>
    </location>
</feature>
<keyword evidence="2" id="KW-0812">Transmembrane</keyword>
<organism evidence="3 4">
    <name type="scientific">Thermostaphylospora chromogena</name>
    <dbReference type="NCBI Taxonomy" id="35622"/>
    <lineage>
        <taxon>Bacteria</taxon>
        <taxon>Bacillati</taxon>
        <taxon>Actinomycetota</taxon>
        <taxon>Actinomycetes</taxon>
        <taxon>Streptosporangiales</taxon>
        <taxon>Thermomonosporaceae</taxon>
        <taxon>Thermostaphylospora</taxon>
    </lineage>
</organism>
<keyword evidence="2" id="KW-0472">Membrane</keyword>
<keyword evidence="4" id="KW-1185">Reference proteome</keyword>
<evidence type="ECO:0000256" key="2">
    <source>
        <dbReference type="SAM" id="Phobius"/>
    </source>
</evidence>
<gene>
    <name evidence="3" type="ORF">SAMN04489764_1009</name>
</gene>
<feature type="region of interest" description="Disordered" evidence="1">
    <location>
        <begin position="94"/>
        <end position="196"/>
    </location>
</feature>
<feature type="compositionally biased region" description="Low complexity" evidence="1">
    <location>
        <begin position="1"/>
        <end position="21"/>
    </location>
</feature>
<dbReference type="EMBL" id="FNKK01000002">
    <property type="protein sequence ID" value="SDQ52431.1"/>
    <property type="molecule type" value="Genomic_DNA"/>
</dbReference>
<feature type="region of interest" description="Disordered" evidence="1">
    <location>
        <begin position="1"/>
        <end position="54"/>
    </location>
</feature>
<dbReference type="AlphaFoldDB" id="A0A1H1BKG2"/>
<keyword evidence="2" id="KW-1133">Transmembrane helix</keyword>
<name>A0A1H1BKG2_9ACTN</name>
<protein>
    <submittedName>
        <fullName evidence="3">Uncharacterized protein</fullName>
    </submittedName>
</protein>
<dbReference type="Proteomes" id="UP000217103">
    <property type="component" value="Unassembled WGS sequence"/>
</dbReference>
<feature type="compositionally biased region" description="Basic and acidic residues" evidence="1">
    <location>
        <begin position="115"/>
        <end position="132"/>
    </location>
</feature>
<evidence type="ECO:0000256" key="1">
    <source>
        <dbReference type="SAM" id="MobiDB-lite"/>
    </source>
</evidence>
<feature type="compositionally biased region" description="Low complexity" evidence="1">
    <location>
        <begin position="151"/>
        <end position="172"/>
    </location>
</feature>